<evidence type="ECO:0000313" key="1">
    <source>
        <dbReference type="EMBL" id="CAG2210125.1"/>
    </source>
</evidence>
<proteinExistence type="predicted"/>
<dbReference type="GO" id="GO:0005737">
    <property type="term" value="C:cytoplasm"/>
    <property type="evidence" value="ECO:0007669"/>
    <property type="project" value="TreeGrafter"/>
</dbReference>
<comment type="caution">
    <text evidence="1">The sequence shown here is derived from an EMBL/GenBank/DDBJ whole genome shotgun (WGS) entry which is preliminary data.</text>
</comment>
<dbReference type="PANTHER" id="PTHR10044:SF139">
    <property type="entry name" value="DEATH-ASSOCIATED INHIBITOR OF APOPTOSIS 2"/>
    <property type="match status" value="1"/>
</dbReference>
<name>A0A8S3RUV8_MYTED</name>
<protein>
    <submittedName>
        <fullName evidence="1">BIRC2_3</fullName>
    </submittedName>
</protein>
<dbReference type="Pfam" id="PF00653">
    <property type="entry name" value="BIR"/>
    <property type="match status" value="1"/>
</dbReference>
<evidence type="ECO:0000313" key="2">
    <source>
        <dbReference type="Proteomes" id="UP000683360"/>
    </source>
</evidence>
<reference evidence="1" key="1">
    <citation type="submission" date="2021-03" db="EMBL/GenBank/DDBJ databases">
        <authorList>
            <person name="Bekaert M."/>
        </authorList>
    </citation>
    <scope>NUCLEOTIDE SEQUENCE</scope>
</reference>
<organism evidence="1 2">
    <name type="scientific">Mytilus edulis</name>
    <name type="common">Blue mussel</name>
    <dbReference type="NCBI Taxonomy" id="6550"/>
    <lineage>
        <taxon>Eukaryota</taxon>
        <taxon>Metazoa</taxon>
        <taxon>Spiralia</taxon>
        <taxon>Lophotrochozoa</taxon>
        <taxon>Mollusca</taxon>
        <taxon>Bivalvia</taxon>
        <taxon>Autobranchia</taxon>
        <taxon>Pteriomorphia</taxon>
        <taxon>Mytilida</taxon>
        <taxon>Mytiloidea</taxon>
        <taxon>Mytilidae</taxon>
        <taxon>Mytilinae</taxon>
        <taxon>Mytilus</taxon>
    </lineage>
</organism>
<dbReference type="PANTHER" id="PTHR10044">
    <property type="entry name" value="INHIBITOR OF APOPTOSIS"/>
    <property type="match status" value="1"/>
</dbReference>
<keyword evidence="2" id="KW-1185">Reference proteome</keyword>
<dbReference type="Proteomes" id="UP000683360">
    <property type="component" value="Unassembled WGS sequence"/>
</dbReference>
<dbReference type="EMBL" id="CAJPWZ010001221">
    <property type="protein sequence ID" value="CAG2210125.1"/>
    <property type="molecule type" value="Genomic_DNA"/>
</dbReference>
<accession>A0A8S3RUV8</accession>
<dbReference type="GO" id="GO:0051726">
    <property type="term" value="P:regulation of cell cycle"/>
    <property type="evidence" value="ECO:0007669"/>
    <property type="project" value="TreeGrafter"/>
</dbReference>
<dbReference type="OrthoDB" id="6137282at2759"/>
<dbReference type="SMART" id="SM00238">
    <property type="entry name" value="BIR"/>
    <property type="match status" value="1"/>
</dbReference>
<sequence>MNIRMNVFLRLANGSMATSNHTQDWLMQDFSIKVGQTILFVFVVDFGFAEWEKDEDPWKVHAKYCPVCLFLKKSKGLKYIRDIQTEWRKIYKPLKPSMEDEANRIKTFQLSDEYNWKCIAGEKLKVVCHYCNCQLEPWIHDCDPWLEHVKRMTECKFVEIRKGKKFISRILARMSPSSENSFKCSRKKS</sequence>
<dbReference type="SUPFAM" id="SSF57924">
    <property type="entry name" value="Inhibitor of apoptosis (IAP) repeat"/>
    <property type="match status" value="2"/>
</dbReference>
<dbReference type="InterPro" id="IPR050784">
    <property type="entry name" value="IAP"/>
</dbReference>
<dbReference type="GO" id="GO:0005634">
    <property type="term" value="C:nucleus"/>
    <property type="evidence" value="ECO:0007669"/>
    <property type="project" value="TreeGrafter"/>
</dbReference>
<dbReference type="InterPro" id="IPR001370">
    <property type="entry name" value="BIR_rpt"/>
</dbReference>
<dbReference type="Gene3D" id="1.10.1170.10">
    <property type="entry name" value="Inhibitor Of Apoptosis Protein (2mihbC-IAP-1), Chain A"/>
    <property type="match status" value="2"/>
</dbReference>
<gene>
    <name evidence="1" type="ORF">MEDL_24244</name>
</gene>
<dbReference type="AlphaFoldDB" id="A0A8S3RUV8"/>
<dbReference type="PROSITE" id="PS50143">
    <property type="entry name" value="BIR_REPEAT_2"/>
    <property type="match status" value="1"/>
</dbReference>